<protein>
    <submittedName>
        <fullName evidence="1">Uncharacterized protein</fullName>
    </submittedName>
</protein>
<comment type="caution">
    <text evidence="1">The sequence shown here is derived from an EMBL/GenBank/DDBJ whole genome shotgun (WGS) entry which is preliminary data.</text>
</comment>
<name>A0AC61RSC4_9FIRM</name>
<sequence>MDSYNKIIRVSNALYNDGLEKAKVRDLSGAIQSLRKSLQYYKANTQARNLLGLIYYEMGEVVDALSEWVLSRSLEPKGNPAEKYLEEIQSNRSQLNAVNQTIKKYNQALLYCQQDSRDLAIIQLKKVLSMNPGLVKGYQLLALLYMEEGKYELARKELWAATEIDTNNGTTLRYLREVNICLQESHSKLGRKEKEESASYQSGNDTIIQPTNFKDNSAVMTILNLVIGVGIGVLITCFLVIPGIQQNAVSQAKKAELEANDSLTTRNQEIKSLENQIQELEKQIKEQENDSKDAQKIVDSYEQLIVAYDAFAQQNIQGAGDTIANVDPKLLGTQAKAIYDSLNTQVNEQYINAVYAQAEQDYRSNRFPEAVTGLEKVVQAEEDYNDGYAIYYLAQSYRQTGDMENAQKYYQRMVELHPGTSRARRSQQYLDEMAAQQPQ</sequence>
<accession>A0AC61RSC4</accession>
<evidence type="ECO:0000313" key="2">
    <source>
        <dbReference type="Proteomes" id="UP000304953"/>
    </source>
</evidence>
<dbReference type="Proteomes" id="UP000304953">
    <property type="component" value="Unassembled WGS sequence"/>
</dbReference>
<reference evidence="1" key="1">
    <citation type="submission" date="2019-04" db="EMBL/GenBank/DDBJ databases">
        <title>Microbes associate with the intestines of laboratory mice.</title>
        <authorList>
            <person name="Navarre W."/>
            <person name="Wong E."/>
            <person name="Huang K."/>
            <person name="Tropini C."/>
            <person name="Ng K."/>
            <person name="Yu B."/>
        </authorList>
    </citation>
    <scope>NUCLEOTIDE SEQUENCE</scope>
    <source>
        <strain evidence="1">NM01_1-7b</strain>
    </source>
</reference>
<organism evidence="1 2">
    <name type="scientific">Petralouisia muris</name>
    <dbReference type="NCBI Taxonomy" id="3032872"/>
    <lineage>
        <taxon>Bacteria</taxon>
        <taxon>Bacillati</taxon>
        <taxon>Bacillota</taxon>
        <taxon>Clostridia</taxon>
        <taxon>Lachnospirales</taxon>
        <taxon>Lachnospiraceae</taxon>
        <taxon>Petralouisia</taxon>
    </lineage>
</organism>
<dbReference type="EMBL" id="SRYA01000041">
    <property type="protein sequence ID" value="TGY93559.1"/>
    <property type="molecule type" value="Genomic_DNA"/>
</dbReference>
<evidence type="ECO:0000313" key="1">
    <source>
        <dbReference type="EMBL" id="TGY93559.1"/>
    </source>
</evidence>
<gene>
    <name evidence="1" type="ORF">E5329_17975</name>
</gene>
<proteinExistence type="predicted"/>
<keyword evidence="2" id="KW-1185">Reference proteome</keyword>